<keyword evidence="3" id="KW-0418">Kinase</keyword>
<dbReference type="Pfam" id="PF00069">
    <property type="entry name" value="Pkinase"/>
    <property type="match status" value="1"/>
</dbReference>
<dbReference type="EC" id="2.7.11.1" evidence="1"/>
<sequence length="301" mass="35113">MPRNMKNMKLKGTIAQGAFGEIFKAEDSLTGTEIALKVEKKSTIVSQLKHEYAIYKILGNSETPKVYDYGKIEYKGSISYCLAMELLGPSLEKLFTKVGRKFTIKTIFLIGKACLQKIEILHHKHYIHRDIKPDNFVVDLTLKKIYLIDYGLAKEYRNPVTMVHRAYKDGKNLTGTARYASINTHAGIEQSRRDDLESLGFMLIYFCLGRLPWQGLAAENKREKYEKIFNVKRETTIKELCQGCPTEIFLYMTHVRNLRYAEYPDYYYLRSLFESGLQKRNLDDNNDYDWLNEDILNKQKH</sequence>
<keyword evidence="4" id="KW-1185">Reference proteome</keyword>
<dbReference type="GO" id="GO:0004674">
    <property type="term" value="F:protein serine/threonine kinase activity"/>
    <property type="evidence" value="ECO:0007669"/>
    <property type="project" value="UniProtKB-EC"/>
</dbReference>
<dbReference type="AlphaFoldDB" id="A0A1W0E928"/>
<reference evidence="3 4" key="1">
    <citation type="journal article" date="2017" name="Environ. Microbiol.">
        <title>Decay of the glycolytic pathway and adaptation to intranuclear parasitism within Enterocytozoonidae microsporidia.</title>
        <authorList>
            <person name="Wiredu Boakye D."/>
            <person name="Jaroenlak P."/>
            <person name="Prachumwat A."/>
            <person name="Williams T.A."/>
            <person name="Bateman K.S."/>
            <person name="Itsathitphaisarn O."/>
            <person name="Sritunyalucksana K."/>
            <person name="Paszkiewicz K.H."/>
            <person name="Moore K.A."/>
            <person name="Stentiford G.D."/>
            <person name="Williams B.A."/>
        </authorList>
    </citation>
    <scope>NUCLEOTIDE SEQUENCE [LARGE SCALE GENOMIC DNA]</scope>
    <source>
        <strain evidence="3 4">TH1</strain>
    </source>
</reference>
<dbReference type="OrthoDB" id="5800476at2759"/>
<dbReference type="GO" id="GO:0005524">
    <property type="term" value="F:ATP binding"/>
    <property type="evidence" value="ECO:0007669"/>
    <property type="project" value="InterPro"/>
</dbReference>
<dbReference type="VEuPathDB" id="MicrosporidiaDB:EHP00_2099"/>
<evidence type="ECO:0000256" key="1">
    <source>
        <dbReference type="ARBA" id="ARBA00012513"/>
    </source>
</evidence>
<dbReference type="STRING" id="646526.A0A1W0E928"/>
<dbReference type="PROSITE" id="PS50011">
    <property type="entry name" value="PROTEIN_KINASE_DOM"/>
    <property type="match status" value="1"/>
</dbReference>
<evidence type="ECO:0000259" key="2">
    <source>
        <dbReference type="PROSITE" id="PS50011"/>
    </source>
</evidence>
<organism evidence="3 4">
    <name type="scientific">Ecytonucleospora hepatopenaei</name>
    <dbReference type="NCBI Taxonomy" id="646526"/>
    <lineage>
        <taxon>Eukaryota</taxon>
        <taxon>Fungi</taxon>
        <taxon>Fungi incertae sedis</taxon>
        <taxon>Microsporidia</taxon>
        <taxon>Enterocytozoonidae</taxon>
        <taxon>Ecytonucleospora</taxon>
    </lineage>
</organism>
<dbReference type="InterPro" id="IPR050235">
    <property type="entry name" value="CK1_Ser-Thr_kinase"/>
</dbReference>
<dbReference type="Gene3D" id="1.10.510.10">
    <property type="entry name" value="Transferase(Phosphotransferase) domain 1"/>
    <property type="match status" value="1"/>
</dbReference>
<evidence type="ECO:0000313" key="4">
    <source>
        <dbReference type="Proteomes" id="UP000192758"/>
    </source>
</evidence>
<gene>
    <name evidence="3" type="ORF">EHP00_2099</name>
</gene>
<dbReference type="SMART" id="SM00220">
    <property type="entry name" value="S_TKc"/>
    <property type="match status" value="1"/>
</dbReference>
<dbReference type="InterPro" id="IPR011009">
    <property type="entry name" value="Kinase-like_dom_sf"/>
</dbReference>
<dbReference type="SUPFAM" id="SSF56112">
    <property type="entry name" value="Protein kinase-like (PK-like)"/>
    <property type="match status" value="1"/>
</dbReference>
<feature type="domain" description="Protein kinase" evidence="2">
    <location>
        <begin position="8"/>
        <end position="301"/>
    </location>
</feature>
<dbReference type="InterPro" id="IPR008271">
    <property type="entry name" value="Ser/Thr_kinase_AS"/>
</dbReference>
<comment type="caution">
    <text evidence="3">The sequence shown here is derived from an EMBL/GenBank/DDBJ whole genome shotgun (WGS) entry which is preliminary data.</text>
</comment>
<dbReference type="EMBL" id="MNPJ01000003">
    <property type="protein sequence ID" value="OQS55741.1"/>
    <property type="molecule type" value="Genomic_DNA"/>
</dbReference>
<keyword evidence="3" id="KW-0808">Transferase</keyword>
<dbReference type="PROSITE" id="PS00108">
    <property type="entry name" value="PROTEIN_KINASE_ST"/>
    <property type="match status" value="1"/>
</dbReference>
<protein>
    <recommendedName>
        <fullName evidence="1">non-specific serine/threonine protein kinase</fullName>
        <ecNumber evidence="1">2.7.11.1</ecNumber>
    </recommendedName>
</protein>
<dbReference type="Proteomes" id="UP000192758">
    <property type="component" value="Unassembled WGS sequence"/>
</dbReference>
<dbReference type="InterPro" id="IPR000719">
    <property type="entry name" value="Prot_kinase_dom"/>
</dbReference>
<name>A0A1W0E928_9MICR</name>
<accession>A0A1W0E928</accession>
<proteinExistence type="predicted"/>
<evidence type="ECO:0000313" key="3">
    <source>
        <dbReference type="EMBL" id="OQS55741.1"/>
    </source>
</evidence>
<dbReference type="PANTHER" id="PTHR11909">
    <property type="entry name" value="CASEIN KINASE-RELATED"/>
    <property type="match status" value="1"/>
</dbReference>
<dbReference type="CDD" id="cd14016">
    <property type="entry name" value="STKc_CK1"/>
    <property type="match status" value="1"/>
</dbReference>